<sequence length="359" mass="38293">MKHLKIAGTAAAATLLLAQPASAAGVWTEEPLPAQPHAAMMQSTASGGGATWAFAVLNDPQKPDLQSLAFRRGAQGWEQVPTPDIGRTSAATVVDRDDAWVVGDGKSMHWDGHEWQAIPMVAPAEYDPQLFGVVSFGADEVWAAGIMPRKDWTDGRNTVQRWNGESWAEVPFPAIGGMVQGIGGIAANDLWVVGTKGGGTPEESWNAGALVHWDGQRWQEHPPLVVPGWNVEFYDVHAVAPDDVWAVGSRWSENEEYPLAAHWDGAEWSTAEMPNEQCRLDDIASGAGSLFAVGFTANSACVLQNDGTTWRPVPVPTGPTGTVPWLNGAAVLDDGQLLVTGSAERADGLRQPFAATYQG</sequence>
<evidence type="ECO:0000256" key="1">
    <source>
        <dbReference type="SAM" id="SignalP"/>
    </source>
</evidence>
<evidence type="ECO:0000313" key="2">
    <source>
        <dbReference type="EMBL" id="SEG95310.1"/>
    </source>
</evidence>
<evidence type="ECO:0000313" key="4">
    <source>
        <dbReference type="Proteomes" id="UP000199690"/>
    </source>
</evidence>
<proteinExistence type="predicted"/>
<accession>A0A1I1TQC5</accession>
<feature type="chain" id="PRO_5030028724" evidence="1">
    <location>
        <begin position="24"/>
        <end position="359"/>
    </location>
</feature>
<reference evidence="4 5" key="2">
    <citation type="submission" date="2016-10" db="EMBL/GenBank/DDBJ databases">
        <authorList>
            <person name="Varghese N."/>
            <person name="Submissions S."/>
        </authorList>
    </citation>
    <scope>NUCLEOTIDE SEQUENCE [LARGE SCALE GENOMIC DNA]</scope>
    <source>
        <strain evidence="5">ATCC 20501</strain>
        <strain evidence="3 4">CGMCC 4.3529</strain>
    </source>
</reference>
<dbReference type="Proteomes" id="UP000236729">
    <property type="component" value="Unassembled WGS sequence"/>
</dbReference>
<dbReference type="EMBL" id="FOME01000005">
    <property type="protein sequence ID" value="SFD57660.1"/>
    <property type="molecule type" value="Genomic_DNA"/>
</dbReference>
<reference evidence="2" key="1">
    <citation type="submission" date="2016-10" db="EMBL/GenBank/DDBJ databases">
        <authorList>
            <person name="de Groot N.N."/>
        </authorList>
    </citation>
    <scope>NUCLEOTIDE SEQUENCE [LARGE SCALE GENOMIC DNA]</scope>
    <source>
        <strain evidence="2">ATCC 20501</strain>
    </source>
</reference>
<dbReference type="RefSeq" id="WP_093352372.1">
    <property type="nucleotide sequence ID" value="NZ_FNVB01000010.1"/>
</dbReference>
<keyword evidence="1" id="KW-0732">Signal</keyword>
<gene>
    <name evidence="2" type="ORF">SAMN02982929_06162</name>
    <name evidence="3" type="ORF">SAMN05216506_105124</name>
</gene>
<evidence type="ECO:0000313" key="5">
    <source>
        <dbReference type="Proteomes" id="UP000236729"/>
    </source>
</evidence>
<evidence type="ECO:0000313" key="3">
    <source>
        <dbReference type="EMBL" id="SFD57660.1"/>
    </source>
</evidence>
<accession>A0A1H6EBY2</accession>
<dbReference type="Proteomes" id="UP000199690">
    <property type="component" value="Unassembled WGS sequence"/>
</dbReference>
<keyword evidence="4" id="KW-1185">Reference proteome</keyword>
<feature type="signal peptide" evidence="1">
    <location>
        <begin position="1"/>
        <end position="23"/>
    </location>
</feature>
<organism evidence="2 5">
    <name type="scientific">Saccharopolyspora kobensis</name>
    <dbReference type="NCBI Taxonomy" id="146035"/>
    <lineage>
        <taxon>Bacteria</taxon>
        <taxon>Bacillati</taxon>
        <taxon>Actinomycetota</taxon>
        <taxon>Actinomycetes</taxon>
        <taxon>Pseudonocardiales</taxon>
        <taxon>Pseudonocardiaceae</taxon>
        <taxon>Saccharopolyspora</taxon>
    </lineage>
</organism>
<protein>
    <submittedName>
        <fullName evidence="2">Uncharacterized protein</fullName>
    </submittedName>
</protein>
<dbReference type="SMR" id="A0A1H6EBY2"/>
<dbReference type="SUPFAM" id="SSF63829">
    <property type="entry name" value="Calcium-dependent phosphotriesterase"/>
    <property type="match status" value="1"/>
</dbReference>
<dbReference type="AlphaFoldDB" id="A0A1H6EBY2"/>
<name>A0A1H6EBY2_9PSEU</name>
<dbReference type="EMBL" id="FNVB01000010">
    <property type="protein sequence ID" value="SEG95310.1"/>
    <property type="molecule type" value="Genomic_DNA"/>
</dbReference>